<feature type="region of interest" description="Disordered" evidence="1">
    <location>
        <begin position="1"/>
        <end position="57"/>
    </location>
</feature>
<evidence type="ECO:0000256" key="1">
    <source>
        <dbReference type="SAM" id="MobiDB-lite"/>
    </source>
</evidence>
<accession>A0A285V1R0</accession>
<gene>
    <name evidence="2" type="ORF">SAMN05892877_13821</name>
</gene>
<proteinExistence type="predicted"/>
<name>A0A285V1R0_9HYPH</name>
<feature type="compositionally biased region" description="Basic and acidic residues" evidence="1">
    <location>
        <begin position="9"/>
        <end position="22"/>
    </location>
</feature>
<organism evidence="2 3">
    <name type="scientific">Rhizobium subbaraonis</name>
    <dbReference type="NCBI Taxonomy" id="908946"/>
    <lineage>
        <taxon>Bacteria</taxon>
        <taxon>Pseudomonadati</taxon>
        <taxon>Pseudomonadota</taxon>
        <taxon>Alphaproteobacteria</taxon>
        <taxon>Hyphomicrobiales</taxon>
        <taxon>Rhizobiaceae</taxon>
        <taxon>Rhizobium/Agrobacterium group</taxon>
        <taxon>Rhizobium</taxon>
    </lineage>
</organism>
<evidence type="ECO:0000313" key="3">
    <source>
        <dbReference type="Proteomes" id="UP000219167"/>
    </source>
</evidence>
<sequence>MRQQTKPFIIERKPSRKPKLDAQKPSIWGRLGGDFAQGLKDERDEEHAVATGGDDRA</sequence>
<dbReference type="Proteomes" id="UP000219167">
    <property type="component" value="Unassembled WGS sequence"/>
</dbReference>
<evidence type="ECO:0000313" key="2">
    <source>
        <dbReference type="EMBL" id="SOC48105.1"/>
    </source>
</evidence>
<dbReference type="AlphaFoldDB" id="A0A285V1R0"/>
<reference evidence="2 3" key="1">
    <citation type="submission" date="2017-08" db="EMBL/GenBank/DDBJ databases">
        <authorList>
            <person name="de Groot N.N."/>
        </authorList>
    </citation>
    <scope>NUCLEOTIDE SEQUENCE [LARGE SCALE GENOMIC DNA]</scope>
    <source>
        <strain evidence="2 3">JC85</strain>
    </source>
</reference>
<feature type="compositionally biased region" description="Basic and acidic residues" evidence="1">
    <location>
        <begin position="39"/>
        <end position="57"/>
    </location>
</feature>
<protein>
    <submittedName>
        <fullName evidence="2">Uncharacterized protein</fullName>
    </submittedName>
</protein>
<dbReference type="EMBL" id="OBQD01000038">
    <property type="protein sequence ID" value="SOC48105.1"/>
    <property type="molecule type" value="Genomic_DNA"/>
</dbReference>
<keyword evidence="3" id="KW-1185">Reference proteome</keyword>
<dbReference type="RefSeq" id="WP_176526944.1">
    <property type="nucleotide sequence ID" value="NZ_OBQD01000038.1"/>
</dbReference>